<evidence type="ECO:0000313" key="3">
    <source>
        <dbReference type="EMBL" id="GIX66119.1"/>
    </source>
</evidence>
<feature type="transmembrane region" description="Helical" evidence="2">
    <location>
        <begin position="248"/>
        <end position="265"/>
    </location>
</feature>
<proteinExistence type="predicted"/>
<evidence type="ECO:0000313" key="4">
    <source>
        <dbReference type="Proteomes" id="UP001497744"/>
    </source>
</evidence>
<reference evidence="3 4" key="1">
    <citation type="submission" date="2021-06" db="EMBL/GenBank/DDBJ databases">
        <title>Genome sequence of Babesia caballi.</title>
        <authorList>
            <person name="Yamagishi J."/>
            <person name="Kidaka T."/>
            <person name="Ochi A."/>
        </authorList>
    </citation>
    <scope>NUCLEOTIDE SEQUENCE [LARGE SCALE GENOMIC DNA]</scope>
    <source>
        <strain evidence="3">USDA-D6B2</strain>
    </source>
</reference>
<dbReference type="Proteomes" id="UP001497744">
    <property type="component" value="Unassembled WGS sequence"/>
</dbReference>
<dbReference type="AlphaFoldDB" id="A0AAV4M5L6"/>
<organism evidence="3 4">
    <name type="scientific">Babesia caballi</name>
    <dbReference type="NCBI Taxonomy" id="5871"/>
    <lineage>
        <taxon>Eukaryota</taxon>
        <taxon>Sar</taxon>
        <taxon>Alveolata</taxon>
        <taxon>Apicomplexa</taxon>
        <taxon>Aconoidasida</taxon>
        <taxon>Piroplasmida</taxon>
        <taxon>Babesiidae</taxon>
        <taxon>Babesia</taxon>
    </lineage>
</organism>
<accession>A0AAV4M5L6</accession>
<feature type="transmembrane region" description="Helical" evidence="2">
    <location>
        <begin position="221"/>
        <end position="242"/>
    </location>
</feature>
<keyword evidence="2" id="KW-1133">Transmembrane helix</keyword>
<keyword evidence="2" id="KW-0812">Transmembrane</keyword>
<evidence type="ECO:0000256" key="1">
    <source>
        <dbReference type="SAM" id="MobiDB-lite"/>
    </source>
</evidence>
<feature type="region of interest" description="Disordered" evidence="1">
    <location>
        <begin position="80"/>
        <end position="111"/>
    </location>
</feature>
<keyword evidence="2" id="KW-0472">Membrane</keyword>
<sequence length="404" mass="44444">MYNNAANVLRALKCDCDTVFVRDSSNDQASRRVLAPLWPLTEAPAPAPGATPPAPSSAIPKPSTRTHILKPGKVYMTIPAEPARPGGVAGASDSRQPSAAEGRADPESAAPETPYFDVEELGEEERNFLVFLSYCSYLDWQDRFLDAYKESILNRAAEKGSSGPSDSFALYTSLRSAVRRQRDRVKAEDEEDDADLADGPEATVGDRSLVRQAFRLYRLDVYLRVMAVIFLLKLPAFCYPLASLLYLIYLFALAALTTLPPNWRLRNWRLGRLGRSLAVRIRDVYRNIVSSHFFDTRDPFPQDATPRAAPPSTPGGEPAAAADEADPTAQPPGREAPAEATSGAATVPSTPTPPAATARERGPAARRANKPSYFVKFMYQLFGAYLLSVFPWWEPNQLYLEESD</sequence>
<feature type="compositionally biased region" description="Low complexity" evidence="1">
    <location>
        <begin position="314"/>
        <end position="332"/>
    </location>
</feature>
<protein>
    <submittedName>
        <fullName evidence="3">Ribonuclease HI</fullName>
    </submittedName>
</protein>
<feature type="region of interest" description="Disordered" evidence="1">
    <location>
        <begin position="43"/>
        <end position="62"/>
    </location>
</feature>
<feature type="transmembrane region" description="Helical" evidence="2">
    <location>
        <begin position="373"/>
        <end position="393"/>
    </location>
</feature>
<gene>
    <name evidence="3" type="ORF">BcabD6B2_55550</name>
</gene>
<keyword evidence="4" id="KW-1185">Reference proteome</keyword>
<evidence type="ECO:0000256" key="2">
    <source>
        <dbReference type="SAM" id="Phobius"/>
    </source>
</evidence>
<feature type="compositionally biased region" description="Low complexity" evidence="1">
    <location>
        <begin position="340"/>
        <end position="349"/>
    </location>
</feature>
<comment type="caution">
    <text evidence="3">The sequence shown here is derived from an EMBL/GenBank/DDBJ whole genome shotgun (WGS) entry which is preliminary data.</text>
</comment>
<feature type="compositionally biased region" description="Pro residues" evidence="1">
    <location>
        <begin position="45"/>
        <end position="55"/>
    </location>
</feature>
<dbReference type="EMBL" id="BPLF01000006">
    <property type="protein sequence ID" value="GIX66119.1"/>
    <property type="molecule type" value="Genomic_DNA"/>
</dbReference>
<dbReference type="GeneID" id="94197600"/>
<feature type="region of interest" description="Disordered" evidence="1">
    <location>
        <begin position="297"/>
        <end position="365"/>
    </location>
</feature>
<name>A0AAV4M5L6_BABCB</name>
<dbReference type="RefSeq" id="XP_067718188.1">
    <property type="nucleotide sequence ID" value="XM_067862087.1"/>
</dbReference>